<evidence type="ECO:0000256" key="3">
    <source>
        <dbReference type="SAM" id="MobiDB-lite"/>
    </source>
</evidence>
<evidence type="ECO:0000256" key="1">
    <source>
        <dbReference type="ARBA" id="ARBA00010634"/>
    </source>
</evidence>
<comment type="caution">
    <text evidence="5">The sequence shown here is derived from an EMBL/GenBank/DDBJ whole genome shotgun (WGS) entry which is preliminary data.</text>
</comment>
<comment type="similarity">
    <text evidence="1">Belongs to the MlaA family.</text>
</comment>
<dbReference type="GO" id="GO:0016020">
    <property type="term" value="C:membrane"/>
    <property type="evidence" value="ECO:0007669"/>
    <property type="project" value="InterPro"/>
</dbReference>
<accession>A0A370K731</accession>
<dbReference type="RefSeq" id="WP_114824564.1">
    <property type="nucleotide sequence ID" value="NZ_QQSY01000002.1"/>
</dbReference>
<dbReference type="PRINTS" id="PR01805">
    <property type="entry name" value="VACJLIPOPROT"/>
</dbReference>
<evidence type="ECO:0000313" key="6">
    <source>
        <dbReference type="Proteomes" id="UP000254711"/>
    </source>
</evidence>
<dbReference type="Proteomes" id="UP000254711">
    <property type="component" value="Unassembled WGS sequence"/>
</dbReference>
<feature type="region of interest" description="Disordered" evidence="3">
    <location>
        <begin position="250"/>
        <end position="293"/>
    </location>
</feature>
<dbReference type="PANTHER" id="PTHR30035">
    <property type="entry name" value="LIPOPROTEIN VACJ-RELATED"/>
    <property type="match status" value="1"/>
</dbReference>
<dbReference type="Pfam" id="PF04333">
    <property type="entry name" value="MlaA"/>
    <property type="match status" value="1"/>
</dbReference>
<feature type="compositionally biased region" description="Pro residues" evidence="3">
    <location>
        <begin position="281"/>
        <end position="293"/>
    </location>
</feature>
<dbReference type="InterPro" id="IPR007428">
    <property type="entry name" value="MlaA"/>
</dbReference>
<dbReference type="GO" id="GO:0120010">
    <property type="term" value="P:intermembrane phospholipid transfer"/>
    <property type="evidence" value="ECO:0007669"/>
    <property type="project" value="TreeGrafter"/>
</dbReference>
<keyword evidence="2 4" id="KW-0732">Signal</keyword>
<reference evidence="5 6" key="1">
    <citation type="submission" date="2018-07" db="EMBL/GenBank/DDBJ databases">
        <title>Dyella solisilvae sp. nov., isolated from the pine and broad-leaved mixed forest soil.</title>
        <authorList>
            <person name="Gao Z."/>
            <person name="Qiu L."/>
        </authorList>
    </citation>
    <scope>NUCLEOTIDE SEQUENCE [LARGE SCALE GENOMIC DNA]</scope>
    <source>
        <strain evidence="5 6">DHG54</strain>
    </source>
</reference>
<name>A0A370K731_9GAMM</name>
<proteinExistence type="inferred from homology"/>
<evidence type="ECO:0000313" key="5">
    <source>
        <dbReference type="EMBL" id="RDI98471.1"/>
    </source>
</evidence>
<dbReference type="OrthoDB" id="9785326at2"/>
<dbReference type="EMBL" id="QQSY01000002">
    <property type="protein sequence ID" value="RDI98471.1"/>
    <property type="molecule type" value="Genomic_DNA"/>
</dbReference>
<feature type="chain" id="PRO_5017051111" evidence="4">
    <location>
        <begin position="28"/>
        <end position="293"/>
    </location>
</feature>
<dbReference type="AlphaFoldDB" id="A0A370K731"/>
<gene>
    <name evidence="5" type="ORF">DVT68_08015</name>
</gene>
<keyword evidence="6" id="KW-1185">Reference proteome</keyword>
<organism evidence="5 6">
    <name type="scientific">Dyella solisilvae</name>
    <dbReference type="NCBI Taxonomy" id="1920168"/>
    <lineage>
        <taxon>Bacteria</taxon>
        <taxon>Pseudomonadati</taxon>
        <taxon>Pseudomonadota</taxon>
        <taxon>Gammaproteobacteria</taxon>
        <taxon>Lysobacterales</taxon>
        <taxon>Rhodanobacteraceae</taxon>
        <taxon>Dyella</taxon>
    </lineage>
</organism>
<evidence type="ECO:0000256" key="2">
    <source>
        <dbReference type="ARBA" id="ARBA00022729"/>
    </source>
</evidence>
<feature type="signal peptide" evidence="4">
    <location>
        <begin position="1"/>
        <end position="27"/>
    </location>
</feature>
<evidence type="ECO:0000256" key="4">
    <source>
        <dbReference type="SAM" id="SignalP"/>
    </source>
</evidence>
<dbReference type="PANTHER" id="PTHR30035:SF3">
    <property type="entry name" value="INTERMEMBRANE PHOSPHOLIPID TRANSPORT SYSTEM LIPOPROTEIN MLAA"/>
    <property type="match status" value="1"/>
</dbReference>
<protein>
    <submittedName>
        <fullName evidence="5">VacJ family lipoprotein</fullName>
    </submittedName>
</protein>
<sequence length="293" mass="33197">MPSALLPLLKRSLPLVAISLLAGCTIAKPRTDDPFEKFNRNMYAFNDKLDKAIIRPVAVGYRKVTNPPVRRSISDFFTNIRLPITVGNDLLQARPLMAVESSGRFLVNLTVGLGGFLDPASKLGMPLNETDFGITLARWGMPEGGYLVLPFIGPTTVRDVWRLPVDSYLFDPLSYYSRNHSYEYGQQYLPSVLYLVTLRSTGIEAESFLASAYDPYAFLRDAYRQQRLYQLYDGNPPAEIIEQMQGLKEKNFNPDELLEEQQNWENKQKPAANPEQQQPQQQPPQQQPPPKDA</sequence>
<keyword evidence="5" id="KW-0449">Lipoprotein</keyword>